<dbReference type="PANTHER" id="PTHR12677:SF59">
    <property type="entry name" value="GOLGI APPARATUS MEMBRANE PROTEIN TVP38-RELATED"/>
    <property type="match status" value="1"/>
</dbReference>
<evidence type="ECO:0000256" key="5">
    <source>
        <dbReference type="ARBA" id="ARBA00022989"/>
    </source>
</evidence>
<evidence type="ECO:0000256" key="1">
    <source>
        <dbReference type="ARBA" id="ARBA00004651"/>
    </source>
</evidence>
<keyword evidence="6 7" id="KW-0472">Membrane</keyword>
<evidence type="ECO:0000256" key="8">
    <source>
        <dbReference type="SAM" id="MobiDB-lite"/>
    </source>
</evidence>
<evidence type="ECO:0000256" key="4">
    <source>
        <dbReference type="ARBA" id="ARBA00022692"/>
    </source>
</evidence>
<dbReference type="PANTHER" id="PTHR12677">
    <property type="entry name" value="GOLGI APPARATUS MEMBRANE PROTEIN TVP38-RELATED"/>
    <property type="match status" value="1"/>
</dbReference>
<feature type="transmembrane region" description="Helical" evidence="7">
    <location>
        <begin position="152"/>
        <end position="170"/>
    </location>
</feature>
<proteinExistence type="inferred from homology"/>
<feature type="compositionally biased region" description="Basic and acidic residues" evidence="8">
    <location>
        <begin position="16"/>
        <end position="26"/>
    </location>
</feature>
<evidence type="ECO:0000313" key="10">
    <source>
        <dbReference type="EMBL" id="MBD3933877.1"/>
    </source>
</evidence>
<evidence type="ECO:0000259" key="9">
    <source>
        <dbReference type="Pfam" id="PF09335"/>
    </source>
</evidence>
<evidence type="ECO:0000256" key="3">
    <source>
        <dbReference type="ARBA" id="ARBA00022475"/>
    </source>
</evidence>
<keyword evidence="5 7" id="KW-1133">Transmembrane helix</keyword>
<feature type="compositionally biased region" description="Pro residues" evidence="8">
    <location>
        <begin position="1"/>
        <end position="12"/>
    </location>
</feature>
<dbReference type="EMBL" id="JACXYU010000012">
    <property type="protein sequence ID" value="MBD3933877.1"/>
    <property type="molecule type" value="Genomic_DNA"/>
</dbReference>
<feature type="transmembrane region" description="Helical" evidence="7">
    <location>
        <begin position="182"/>
        <end position="203"/>
    </location>
</feature>
<accession>A0A927F3V3</accession>
<feature type="transmembrane region" description="Helical" evidence="7">
    <location>
        <begin position="33"/>
        <end position="53"/>
    </location>
</feature>
<feature type="region of interest" description="Disordered" evidence="8">
    <location>
        <begin position="1"/>
        <end position="26"/>
    </location>
</feature>
<comment type="caution">
    <text evidence="10">The sequence shown here is derived from an EMBL/GenBank/DDBJ whole genome shotgun (WGS) entry which is preliminary data.</text>
</comment>
<dbReference type="RefSeq" id="WP_191211170.1">
    <property type="nucleotide sequence ID" value="NZ_BAABKL010000020.1"/>
</dbReference>
<keyword evidence="11" id="KW-1185">Reference proteome</keyword>
<evidence type="ECO:0000256" key="2">
    <source>
        <dbReference type="ARBA" id="ARBA00008640"/>
    </source>
</evidence>
<dbReference type="Pfam" id="PF09335">
    <property type="entry name" value="VTT_dom"/>
    <property type="match status" value="1"/>
</dbReference>
<comment type="similarity">
    <text evidence="2 7">Belongs to the TVP38/TMEM64 family.</text>
</comment>
<name>A0A927F3V3_9ACTN</name>
<feature type="transmembrane region" description="Helical" evidence="7">
    <location>
        <begin position="65"/>
        <end position="88"/>
    </location>
</feature>
<evidence type="ECO:0000256" key="6">
    <source>
        <dbReference type="ARBA" id="ARBA00023136"/>
    </source>
</evidence>
<dbReference type="AlphaFoldDB" id="A0A927F3V3"/>
<keyword evidence="3 7" id="KW-1003">Cell membrane</keyword>
<organism evidence="10 11">
    <name type="scientific">Streptomyces chumphonensis</name>
    <dbReference type="NCBI Taxonomy" id="1214925"/>
    <lineage>
        <taxon>Bacteria</taxon>
        <taxon>Bacillati</taxon>
        <taxon>Actinomycetota</taxon>
        <taxon>Actinomycetes</taxon>
        <taxon>Kitasatosporales</taxon>
        <taxon>Streptomycetaceae</taxon>
        <taxon>Streptomyces</taxon>
    </lineage>
</organism>
<dbReference type="GO" id="GO:0005886">
    <property type="term" value="C:plasma membrane"/>
    <property type="evidence" value="ECO:0007669"/>
    <property type="project" value="UniProtKB-SubCell"/>
</dbReference>
<keyword evidence="4 7" id="KW-0812">Transmembrane</keyword>
<comment type="subcellular location">
    <subcellularLocation>
        <location evidence="1 7">Cell membrane</location>
        <topology evidence="1 7">Multi-pass membrane protein</topology>
    </subcellularLocation>
</comment>
<protein>
    <recommendedName>
        <fullName evidence="7">TVP38/TMEM64 family membrane protein</fullName>
    </recommendedName>
</protein>
<dbReference type="InterPro" id="IPR032816">
    <property type="entry name" value="VTT_dom"/>
</dbReference>
<evidence type="ECO:0000256" key="7">
    <source>
        <dbReference type="RuleBase" id="RU366058"/>
    </source>
</evidence>
<feature type="domain" description="VTT" evidence="9">
    <location>
        <begin position="88"/>
        <end position="205"/>
    </location>
</feature>
<evidence type="ECO:0000313" key="11">
    <source>
        <dbReference type="Proteomes" id="UP000632289"/>
    </source>
</evidence>
<feature type="transmembrane region" description="Helical" evidence="7">
    <location>
        <begin position="100"/>
        <end position="124"/>
    </location>
</feature>
<feature type="transmembrane region" description="Helical" evidence="7">
    <location>
        <begin position="215"/>
        <end position="233"/>
    </location>
</feature>
<gene>
    <name evidence="10" type="ORF">IF129_20245</name>
</gene>
<dbReference type="InterPro" id="IPR015414">
    <property type="entry name" value="TMEM64"/>
</dbReference>
<sequence>MPAPTSPVPSAPPLAERTEPVAHDGARPGRGGLLRLGLLCVLLAAGLYAATWVDPRLLAEPGWAAHVPTALAVPAFVALHGVGSAVFVPRPVLTLAAGALFGAVTGTAAALAGTVLGAGLAFGLGRLLGQDALRPLLRGRRLAAGDRLLSRYGFRAVLVLRLLPGVPFAASNYAASVSRMGWTAILGGTAVGALPSTVAYALAGSRAADPTSPEFLAASAFLAVTGVAAVVLTRLRRERPGTRGGEPVGAAA</sequence>
<reference evidence="10" key="1">
    <citation type="submission" date="2020-09" db="EMBL/GenBank/DDBJ databases">
        <title>Secondary metabolite and genome analysis of marine Streptomyces chumphonensis KK1-2T.</title>
        <authorList>
            <person name="Phongsopitanun W."/>
            <person name="Kanchanasin P."/>
            <person name="Pittayakhajonwut P."/>
            <person name="Suwanborirux K."/>
            <person name="Tanasupawat S."/>
        </authorList>
    </citation>
    <scope>NUCLEOTIDE SEQUENCE</scope>
    <source>
        <strain evidence="10">KK1-2</strain>
    </source>
</reference>
<dbReference type="Proteomes" id="UP000632289">
    <property type="component" value="Unassembled WGS sequence"/>
</dbReference>